<gene>
    <name evidence="2" type="ORF">KAK10_07690</name>
</gene>
<comment type="caution">
    <text evidence="2">The sequence shown here is derived from an EMBL/GenBank/DDBJ whole genome shotgun (WGS) entry which is preliminary data.</text>
</comment>
<keyword evidence="1" id="KW-0812">Transmembrane</keyword>
<feature type="transmembrane region" description="Helical" evidence="1">
    <location>
        <begin position="7"/>
        <end position="30"/>
    </location>
</feature>
<dbReference type="RefSeq" id="WP_205143697.1">
    <property type="nucleotide sequence ID" value="NZ_JAFBDN010000009.1"/>
</dbReference>
<dbReference type="EMBL" id="JAGMVS010000068">
    <property type="protein sequence ID" value="MCM2437788.1"/>
    <property type="molecule type" value="Genomic_DNA"/>
</dbReference>
<proteinExistence type="predicted"/>
<keyword evidence="3" id="KW-1185">Reference proteome</keyword>
<evidence type="ECO:0000313" key="2">
    <source>
        <dbReference type="EMBL" id="MCM2437788.1"/>
    </source>
</evidence>
<evidence type="ECO:0000313" key="3">
    <source>
        <dbReference type="Proteomes" id="UP001057481"/>
    </source>
</evidence>
<keyword evidence="1" id="KW-1133">Transmembrane helix</keyword>
<sequence length="46" mass="4939">MDTLKPVLKFAVASTLIISGILVAGTIFAAKKIDQLGDDLDQKIHE</sequence>
<protein>
    <submittedName>
        <fullName evidence="2">Uncharacterized protein</fullName>
    </submittedName>
</protein>
<accession>A0ABT0VIX8</accession>
<reference evidence="2" key="1">
    <citation type="submission" date="2021-04" db="EMBL/GenBank/DDBJ databases">
        <title>Taxonomic assessment of Weissella genus.</title>
        <authorList>
            <person name="Fanelli F."/>
            <person name="Chieffi D."/>
            <person name="Dell'Aquila A."/>
            <person name="Gyu-Sung C."/>
            <person name="Franz C.M.A.P."/>
            <person name="Fusco V."/>
        </authorList>
    </citation>
    <scope>NUCLEOTIDE SEQUENCE</scope>
    <source>
        <strain evidence="2">LMG 25373</strain>
    </source>
</reference>
<name>A0ABT0VIX8_9LACO</name>
<evidence type="ECO:0000256" key="1">
    <source>
        <dbReference type="SAM" id="Phobius"/>
    </source>
</evidence>
<keyword evidence="1" id="KW-0472">Membrane</keyword>
<dbReference type="Proteomes" id="UP001057481">
    <property type="component" value="Unassembled WGS sequence"/>
</dbReference>
<organism evidence="2 3">
    <name type="scientific">Periweissella beninensis</name>
    <dbReference type="NCBI Taxonomy" id="504936"/>
    <lineage>
        <taxon>Bacteria</taxon>
        <taxon>Bacillati</taxon>
        <taxon>Bacillota</taxon>
        <taxon>Bacilli</taxon>
        <taxon>Lactobacillales</taxon>
        <taxon>Lactobacillaceae</taxon>
        <taxon>Periweissella</taxon>
    </lineage>
</organism>